<evidence type="ECO:0000256" key="2">
    <source>
        <dbReference type="RuleBase" id="RU362119"/>
    </source>
</evidence>
<dbReference type="GO" id="GO:0009166">
    <property type="term" value="P:nucleotide catabolic process"/>
    <property type="evidence" value="ECO:0007669"/>
    <property type="project" value="InterPro"/>
</dbReference>
<dbReference type="InterPro" id="IPR004843">
    <property type="entry name" value="Calcineurin-like_PHP"/>
</dbReference>
<dbReference type="PANTHER" id="PTHR11575:SF6">
    <property type="entry name" value="2',3'-CYCLIC-NUCLEOTIDE 2'-PHOSPHODIESTERASE_3'-NUCLEOTIDASE"/>
    <property type="match status" value="1"/>
</dbReference>
<reference evidence="5 6" key="1">
    <citation type="submission" date="2014-08" db="EMBL/GenBank/DDBJ databases">
        <title>Porphyromonas crevioricanis strain:COT-253_OH1447 Genome sequencing.</title>
        <authorList>
            <person name="Wallis C."/>
            <person name="Deusch O."/>
            <person name="O'Flynn C."/>
            <person name="Davis I."/>
            <person name="Jospin G."/>
            <person name="Darling A.E."/>
            <person name="Coil D.A."/>
            <person name="Alexiev A."/>
            <person name="Horsfall A."/>
            <person name="Kirkwood N."/>
            <person name="Harris S."/>
            <person name="Eisen J.A."/>
        </authorList>
    </citation>
    <scope>NUCLEOTIDE SEQUENCE [LARGE SCALE GENOMIC DNA]</scope>
    <source>
        <strain evidence="6">COT-253 OH1447</strain>
    </source>
</reference>
<gene>
    <name evidence="5" type="ORF">HQ38_08115</name>
</gene>
<keyword evidence="1" id="KW-0732">Signal</keyword>
<keyword evidence="2" id="KW-0378">Hydrolase</keyword>
<dbReference type="InterPro" id="IPR008334">
    <property type="entry name" value="5'-Nucleotdase_C"/>
</dbReference>
<dbReference type="SUPFAM" id="SSF56300">
    <property type="entry name" value="Metallo-dependent phosphatases"/>
    <property type="match status" value="1"/>
</dbReference>
<evidence type="ECO:0008006" key="7">
    <source>
        <dbReference type="Google" id="ProtNLM"/>
    </source>
</evidence>
<dbReference type="AlphaFoldDB" id="A0AB34PFA8"/>
<sequence>MSRFILFCRSLIAAWGVFCCVFLSACSGERTTEIRIIHTTDIHGNYFSFDFLADSAGTGSMSRLSSFLKEARKQNPSLLLIDGGDILQGTPAAYYSNYADTLPVNLAAQTMNYLRFDASVVGNHDIETGHEVYDSWIKDCKFPVLAANMIDIETDKPYLPPYTIKDIDGIRVAILGFVTPAIPEWLPQDLWRGVGFEDILISAQQWVPYVIEHEKPDILIGLLHSGLKNTNRHYIENAGELLAKEVSGFDALFIGHDHRKFNGQLRTSRGDSVHVCNPASHLDFASDLTIRVTRKGNKIVAKDISSRLVDLNQYEPDPAFERAFSEQQQAVRKWANRQVGVLETPLDIRGSLFGPTPFLSLIHRVQLDATGADISFASPLDLHTYIPAGPLRVRDLFSLYRFENFLYVMELTGSEVKDYLEFSYGKWANHMKGPKDHLLLFRTGITPQDKFKTLHEIFNYSSAAGIDYTVDVSKPAGDRVKILKMSNGQPFDYSKVYRVALDSFRGGGGGDLLTEGCQIRFEELSRRIVEEKDDIRSYVHKYIVDKGSIEVQNNANWRFVPETWVREAIERDTKIMFP</sequence>
<evidence type="ECO:0000259" key="4">
    <source>
        <dbReference type="Pfam" id="PF02872"/>
    </source>
</evidence>
<dbReference type="PANTHER" id="PTHR11575">
    <property type="entry name" value="5'-NUCLEOTIDASE-RELATED"/>
    <property type="match status" value="1"/>
</dbReference>
<dbReference type="Gene3D" id="3.60.21.10">
    <property type="match status" value="1"/>
</dbReference>
<dbReference type="GO" id="GO:0016787">
    <property type="term" value="F:hydrolase activity"/>
    <property type="evidence" value="ECO:0007669"/>
    <property type="project" value="UniProtKB-KW"/>
</dbReference>
<feature type="domain" description="Calcineurin-like phosphoesterase" evidence="3">
    <location>
        <begin position="34"/>
        <end position="259"/>
    </location>
</feature>
<proteinExistence type="inferred from homology"/>
<dbReference type="PROSITE" id="PS51257">
    <property type="entry name" value="PROKAR_LIPOPROTEIN"/>
    <property type="match status" value="1"/>
</dbReference>
<comment type="caution">
    <text evidence="5">The sequence shown here is derived from an EMBL/GenBank/DDBJ whole genome shotgun (WGS) entry which is preliminary data.</text>
</comment>
<dbReference type="InterPro" id="IPR029052">
    <property type="entry name" value="Metallo-depent_PP-like"/>
</dbReference>
<dbReference type="Gene3D" id="3.90.780.10">
    <property type="entry name" value="5'-Nucleotidase, C-terminal domain"/>
    <property type="match status" value="1"/>
</dbReference>
<dbReference type="Pfam" id="PF00149">
    <property type="entry name" value="Metallophos"/>
    <property type="match status" value="1"/>
</dbReference>
<feature type="domain" description="5'-Nucleotidase C-terminal" evidence="4">
    <location>
        <begin position="339"/>
        <end position="510"/>
    </location>
</feature>
<dbReference type="PRINTS" id="PR01607">
    <property type="entry name" value="APYRASEFAMLY"/>
</dbReference>
<evidence type="ECO:0000313" key="5">
    <source>
        <dbReference type="EMBL" id="KGN93737.1"/>
    </source>
</evidence>
<dbReference type="SUPFAM" id="SSF55816">
    <property type="entry name" value="5'-nucleotidase (syn. UDP-sugar hydrolase), C-terminal domain"/>
    <property type="match status" value="1"/>
</dbReference>
<dbReference type="Proteomes" id="UP000030136">
    <property type="component" value="Unassembled WGS sequence"/>
</dbReference>
<keyword evidence="2" id="KW-0547">Nucleotide-binding</keyword>
<accession>A0AB34PFA8</accession>
<dbReference type="InterPro" id="IPR006179">
    <property type="entry name" value="5_nucleotidase/apyrase"/>
</dbReference>
<protein>
    <recommendedName>
        <fullName evidence="7">Trifunctional nucleotide phosphoesterase protein YfkN</fullName>
    </recommendedName>
</protein>
<dbReference type="GO" id="GO:0000166">
    <property type="term" value="F:nucleotide binding"/>
    <property type="evidence" value="ECO:0007669"/>
    <property type="project" value="UniProtKB-KW"/>
</dbReference>
<dbReference type="EMBL" id="JQJC01000023">
    <property type="protein sequence ID" value="KGN93737.1"/>
    <property type="molecule type" value="Genomic_DNA"/>
</dbReference>
<organism evidence="5 6">
    <name type="scientific">Porphyromonas crevioricanis</name>
    <dbReference type="NCBI Taxonomy" id="393921"/>
    <lineage>
        <taxon>Bacteria</taxon>
        <taxon>Pseudomonadati</taxon>
        <taxon>Bacteroidota</taxon>
        <taxon>Bacteroidia</taxon>
        <taxon>Bacteroidales</taxon>
        <taxon>Porphyromonadaceae</taxon>
        <taxon>Porphyromonas</taxon>
    </lineage>
</organism>
<dbReference type="Pfam" id="PF02872">
    <property type="entry name" value="5_nucleotid_C"/>
    <property type="match status" value="1"/>
</dbReference>
<dbReference type="GO" id="GO:0030288">
    <property type="term" value="C:outer membrane-bounded periplasmic space"/>
    <property type="evidence" value="ECO:0007669"/>
    <property type="project" value="TreeGrafter"/>
</dbReference>
<name>A0AB34PFA8_9PORP</name>
<dbReference type="RefSeq" id="WP_036890223.1">
    <property type="nucleotide sequence ID" value="NZ_JQJC01000023.1"/>
</dbReference>
<comment type="similarity">
    <text evidence="2">Belongs to the 5'-nucleotidase family.</text>
</comment>
<evidence type="ECO:0000256" key="1">
    <source>
        <dbReference type="ARBA" id="ARBA00022729"/>
    </source>
</evidence>
<dbReference type="InterPro" id="IPR036907">
    <property type="entry name" value="5'-Nucleotdase_C_sf"/>
</dbReference>
<evidence type="ECO:0000313" key="6">
    <source>
        <dbReference type="Proteomes" id="UP000030136"/>
    </source>
</evidence>
<evidence type="ECO:0000259" key="3">
    <source>
        <dbReference type="Pfam" id="PF00149"/>
    </source>
</evidence>